<evidence type="ECO:0000256" key="1">
    <source>
        <dbReference type="ARBA" id="ARBA00004141"/>
    </source>
</evidence>
<feature type="non-terminal residue" evidence="8">
    <location>
        <position position="1"/>
    </location>
</feature>
<keyword evidence="5 6" id="KW-0472">Membrane</keyword>
<dbReference type="GO" id="GO:0055085">
    <property type="term" value="P:transmembrane transport"/>
    <property type="evidence" value="ECO:0007669"/>
    <property type="project" value="InterPro"/>
</dbReference>
<feature type="transmembrane region" description="Helical" evidence="6">
    <location>
        <begin position="99"/>
        <end position="117"/>
    </location>
</feature>
<dbReference type="PANTHER" id="PTHR43495">
    <property type="entry name" value="GABA PERMEASE"/>
    <property type="match status" value="1"/>
</dbReference>
<protein>
    <submittedName>
        <fullName evidence="8">Amino acid permease-associated region</fullName>
    </submittedName>
</protein>
<dbReference type="Pfam" id="PF00324">
    <property type="entry name" value="AA_permease"/>
    <property type="match status" value="1"/>
</dbReference>
<feature type="transmembrane region" description="Helical" evidence="6">
    <location>
        <begin position="62"/>
        <end position="93"/>
    </location>
</feature>
<reference evidence="8" key="2">
    <citation type="journal article" date="2014" name="ISME J.">
        <title>Microbial stratification in low pH oxic and suboxic macroscopic growths along an acid mine drainage.</title>
        <authorList>
            <person name="Mendez-Garcia C."/>
            <person name="Mesa V."/>
            <person name="Sprenger R.R."/>
            <person name="Richter M."/>
            <person name="Diez M.S."/>
            <person name="Solano J."/>
            <person name="Bargiela R."/>
            <person name="Golyshina O.V."/>
            <person name="Manteca A."/>
            <person name="Ramos J.L."/>
            <person name="Gallego J.R."/>
            <person name="Llorente I."/>
            <person name="Martins Dos Santos V.A."/>
            <person name="Jensen O.N."/>
            <person name="Pelaez A.I."/>
            <person name="Sanchez J."/>
            <person name="Ferrer M."/>
        </authorList>
    </citation>
    <scope>NUCLEOTIDE SEQUENCE</scope>
</reference>
<evidence type="ECO:0000259" key="7">
    <source>
        <dbReference type="Pfam" id="PF00324"/>
    </source>
</evidence>
<keyword evidence="4 6" id="KW-1133">Transmembrane helix</keyword>
<dbReference type="GO" id="GO:0016020">
    <property type="term" value="C:membrane"/>
    <property type="evidence" value="ECO:0007669"/>
    <property type="project" value="UniProtKB-SubCell"/>
</dbReference>
<dbReference type="AlphaFoldDB" id="T0XY03"/>
<keyword evidence="3 6" id="KW-0812">Transmembrane</keyword>
<dbReference type="EMBL" id="AUZX01015964">
    <property type="protein sequence ID" value="EQD27636.1"/>
    <property type="molecule type" value="Genomic_DNA"/>
</dbReference>
<comment type="subcellular location">
    <subcellularLocation>
        <location evidence="1">Membrane</location>
        <topology evidence="1">Multi-pass membrane protein</topology>
    </subcellularLocation>
</comment>
<evidence type="ECO:0000256" key="3">
    <source>
        <dbReference type="ARBA" id="ARBA00022692"/>
    </source>
</evidence>
<name>T0XY03_9ZZZZ</name>
<keyword evidence="2" id="KW-0813">Transport</keyword>
<sequence>GSGLFLASGQAMKLAGPALAFSYLIGATVMAVEISALAEMAASDPVEGSFLVYARRALGPGWTFVGGWVFWFSSVLNLAAEATAAAIFTALWLPHLPTWIVSTLFALAIVGINFLTVRGFGAIESAMAAVKLIAVTLFVLLFGAVIFLH</sequence>
<evidence type="ECO:0000256" key="6">
    <source>
        <dbReference type="SAM" id="Phobius"/>
    </source>
</evidence>
<evidence type="ECO:0000256" key="5">
    <source>
        <dbReference type="ARBA" id="ARBA00023136"/>
    </source>
</evidence>
<proteinExistence type="predicted"/>
<feature type="non-terminal residue" evidence="8">
    <location>
        <position position="149"/>
    </location>
</feature>
<dbReference type="InterPro" id="IPR004841">
    <property type="entry name" value="AA-permease/SLC12A_dom"/>
</dbReference>
<evidence type="ECO:0000256" key="4">
    <source>
        <dbReference type="ARBA" id="ARBA00022989"/>
    </source>
</evidence>
<feature type="transmembrane region" description="Helical" evidence="6">
    <location>
        <begin position="129"/>
        <end position="148"/>
    </location>
</feature>
<gene>
    <name evidence="8" type="ORF">B1A_21599</name>
</gene>
<evidence type="ECO:0000313" key="8">
    <source>
        <dbReference type="EMBL" id="EQD27636.1"/>
    </source>
</evidence>
<comment type="caution">
    <text evidence="8">The sequence shown here is derived from an EMBL/GenBank/DDBJ whole genome shotgun (WGS) entry which is preliminary data.</text>
</comment>
<feature type="domain" description="Amino acid permease/ SLC12A" evidence="7">
    <location>
        <begin position="1"/>
        <end position="145"/>
    </location>
</feature>
<reference evidence="8" key="1">
    <citation type="submission" date="2013-08" db="EMBL/GenBank/DDBJ databases">
        <authorList>
            <person name="Mendez C."/>
            <person name="Richter M."/>
            <person name="Ferrer M."/>
            <person name="Sanchez J."/>
        </authorList>
    </citation>
    <scope>NUCLEOTIDE SEQUENCE</scope>
</reference>
<accession>T0XY03</accession>
<evidence type="ECO:0000256" key="2">
    <source>
        <dbReference type="ARBA" id="ARBA00022448"/>
    </source>
</evidence>
<feature type="transmembrane region" description="Helical" evidence="6">
    <location>
        <begin position="20"/>
        <end position="41"/>
    </location>
</feature>
<dbReference type="Gene3D" id="1.20.1740.10">
    <property type="entry name" value="Amino acid/polyamine transporter I"/>
    <property type="match status" value="1"/>
</dbReference>
<organism evidence="8">
    <name type="scientific">mine drainage metagenome</name>
    <dbReference type="NCBI Taxonomy" id="410659"/>
    <lineage>
        <taxon>unclassified sequences</taxon>
        <taxon>metagenomes</taxon>
        <taxon>ecological metagenomes</taxon>
    </lineage>
</organism>
<dbReference type="PANTHER" id="PTHR43495:SF5">
    <property type="entry name" value="GAMMA-AMINOBUTYRIC ACID PERMEASE"/>
    <property type="match status" value="1"/>
</dbReference>